<protein>
    <submittedName>
        <fullName evidence="1">Uncharacterized protein</fullName>
    </submittedName>
</protein>
<dbReference type="KEGG" id="vg:55605482"/>
<accession>A0A343LE66</accession>
<organism evidence="1 2">
    <name type="scientific">Leptospira phage LE3</name>
    <dbReference type="NCBI Taxonomy" id="2041382"/>
    <lineage>
        <taxon>Viruses</taxon>
        <taxon>Duplodnaviria</taxon>
        <taxon>Heunggongvirae</taxon>
        <taxon>Uroviricota</taxon>
        <taxon>Caudoviricetes</taxon>
        <taxon>Nylescharonvirus</taxon>
        <taxon>Nylescharonvirus LE3</taxon>
    </lineage>
</organism>
<name>A0A343LE66_9CAUD</name>
<reference evidence="1 2" key="1">
    <citation type="journal article" date="2018" name="Sci. Rep.">
        <title>Characterization of LE3 and LE4, the only lytic phages known to infect the spirochete Leptospira.</title>
        <authorList>
            <person name="Schiettekatte O."/>
            <person name="Vincent A.T."/>
            <person name="Malosse C."/>
            <person name="Lechat P."/>
            <person name="Chamot-Rooke J."/>
            <person name="Veyrier F.J."/>
            <person name="Picardeau M."/>
            <person name="Bourhy P."/>
        </authorList>
    </citation>
    <scope>NUCLEOTIDE SEQUENCE [LARGE SCALE GENOMIC DNA]</scope>
</reference>
<keyword evidence="2" id="KW-1185">Reference proteome</keyword>
<evidence type="ECO:0000313" key="1">
    <source>
        <dbReference type="EMBL" id="ATN94976.1"/>
    </source>
</evidence>
<dbReference type="EMBL" id="MF974396">
    <property type="protein sequence ID" value="ATN94976.1"/>
    <property type="molecule type" value="Genomic_DNA"/>
</dbReference>
<dbReference type="RefSeq" id="YP_009835410.1">
    <property type="nucleotide sequence ID" value="NC_048678.1"/>
</dbReference>
<evidence type="ECO:0000313" key="2">
    <source>
        <dbReference type="Proteomes" id="UP000259602"/>
    </source>
</evidence>
<sequence>MDLREKIAEIRIKYLSGEFTYEQAKKAAEPLIDQFNAKAKEIAKKHKRKPLKVSFVGMMR</sequence>
<proteinExistence type="predicted"/>
<dbReference type="GeneID" id="55605482"/>
<dbReference type="Proteomes" id="UP000259602">
    <property type="component" value="Segment"/>
</dbReference>